<keyword evidence="3" id="KW-0229">DNA integration</keyword>
<dbReference type="InterPro" id="IPR011010">
    <property type="entry name" value="DNA_brk_join_enz"/>
</dbReference>
<evidence type="ECO:0000256" key="5">
    <source>
        <dbReference type="ARBA" id="ARBA00023172"/>
    </source>
</evidence>
<evidence type="ECO:0000256" key="3">
    <source>
        <dbReference type="ARBA" id="ARBA00022908"/>
    </source>
</evidence>
<dbReference type="InterPro" id="IPR013762">
    <property type="entry name" value="Integrase-like_cat_sf"/>
</dbReference>
<evidence type="ECO:0000256" key="1">
    <source>
        <dbReference type="ARBA" id="ARBA00003283"/>
    </source>
</evidence>
<dbReference type="PANTHER" id="PTHR30349:SF41">
    <property type="entry name" value="INTEGRASE_RECOMBINASE PROTEIN MJ0367-RELATED"/>
    <property type="match status" value="1"/>
</dbReference>
<dbReference type="EMBL" id="JACRSS010000002">
    <property type="protein sequence ID" value="MBC8538401.1"/>
    <property type="molecule type" value="Genomic_DNA"/>
</dbReference>
<evidence type="ECO:0000256" key="6">
    <source>
        <dbReference type="PROSITE-ProRule" id="PRU01248"/>
    </source>
</evidence>
<proteinExistence type="inferred from homology"/>
<dbReference type="InterPro" id="IPR010998">
    <property type="entry name" value="Integrase_recombinase_N"/>
</dbReference>
<dbReference type="PANTHER" id="PTHR30349">
    <property type="entry name" value="PHAGE INTEGRASE-RELATED"/>
    <property type="match status" value="1"/>
</dbReference>
<feature type="domain" description="Core-binding (CB)" evidence="8">
    <location>
        <begin position="64"/>
        <end position="155"/>
    </location>
</feature>
<name>A0A926HX55_9FIRM</name>
<accession>A0A926HX55</accession>
<dbReference type="GO" id="GO:0015074">
    <property type="term" value="P:DNA integration"/>
    <property type="evidence" value="ECO:0007669"/>
    <property type="project" value="UniProtKB-KW"/>
</dbReference>
<evidence type="ECO:0000313" key="9">
    <source>
        <dbReference type="EMBL" id="MBC8538401.1"/>
    </source>
</evidence>
<comment type="function">
    <text evidence="1">Site-specific tyrosine recombinase, which acts by catalyzing the cutting and rejoining of the recombining DNA molecules.</text>
</comment>
<dbReference type="GO" id="GO:0006310">
    <property type="term" value="P:DNA recombination"/>
    <property type="evidence" value="ECO:0007669"/>
    <property type="project" value="UniProtKB-KW"/>
</dbReference>
<keyword evidence="5" id="KW-0233">DNA recombination</keyword>
<feature type="domain" description="Tyr recombinase" evidence="7">
    <location>
        <begin position="176"/>
        <end position="374"/>
    </location>
</feature>
<dbReference type="Pfam" id="PF00589">
    <property type="entry name" value="Phage_integrase"/>
    <property type="match status" value="1"/>
</dbReference>
<dbReference type="Gene3D" id="1.10.150.130">
    <property type="match status" value="1"/>
</dbReference>
<dbReference type="Pfam" id="PF14659">
    <property type="entry name" value="Phage_int_SAM_3"/>
    <property type="match status" value="1"/>
</dbReference>
<dbReference type="CDD" id="cd01189">
    <property type="entry name" value="INT_ICEBs1_C_like"/>
    <property type="match status" value="1"/>
</dbReference>
<evidence type="ECO:0000259" key="7">
    <source>
        <dbReference type="PROSITE" id="PS51898"/>
    </source>
</evidence>
<evidence type="ECO:0000256" key="4">
    <source>
        <dbReference type="ARBA" id="ARBA00023125"/>
    </source>
</evidence>
<dbReference type="Gene3D" id="1.10.443.10">
    <property type="entry name" value="Intergrase catalytic core"/>
    <property type="match status" value="1"/>
</dbReference>
<dbReference type="InterPro" id="IPR002104">
    <property type="entry name" value="Integrase_catalytic"/>
</dbReference>
<dbReference type="PROSITE" id="PS51900">
    <property type="entry name" value="CB"/>
    <property type="match status" value="1"/>
</dbReference>
<protein>
    <submittedName>
        <fullName evidence="9">Site-specific integrase</fullName>
    </submittedName>
</protein>
<dbReference type="InterPro" id="IPR044068">
    <property type="entry name" value="CB"/>
</dbReference>
<evidence type="ECO:0000256" key="2">
    <source>
        <dbReference type="ARBA" id="ARBA00008857"/>
    </source>
</evidence>
<gene>
    <name evidence="9" type="ORF">H8693_05570</name>
</gene>
<keyword evidence="10" id="KW-1185">Reference proteome</keyword>
<evidence type="ECO:0000313" key="10">
    <source>
        <dbReference type="Proteomes" id="UP000617951"/>
    </source>
</evidence>
<comment type="caution">
    <text evidence="9">The sequence shown here is derived from an EMBL/GenBank/DDBJ whole genome shotgun (WGS) entry which is preliminary data.</text>
</comment>
<dbReference type="InterPro" id="IPR004107">
    <property type="entry name" value="Integrase_SAM-like_N"/>
</dbReference>
<dbReference type="AlphaFoldDB" id="A0A926HX55"/>
<evidence type="ECO:0000259" key="8">
    <source>
        <dbReference type="PROSITE" id="PS51900"/>
    </source>
</evidence>
<reference evidence="9" key="1">
    <citation type="submission" date="2020-08" db="EMBL/GenBank/DDBJ databases">
        <title>Genome public.</title>
        <authorList>
            <person name="Liu C."/>
            <person name="Sun Q."/>
        </authorList>
    </citation>
    <scope>NUCLEOTIDE SEQUENCE</scope>
    <source>
        <strain evidence="9">NSJ-63</strain>
    </source>
</reference>
<sequence length="381" mass="43311">MPRRGENIRKRKDGRWEGRFIKGYSLSGKAQYGYVYAPTYAQAREAKRQAQLSLEQNGWVAKSKESRTFQEGFTSWLQEIRPAIKPSTYAQYLSLWERYIGPELGTVPLKKLNSERIDLFTHTLAAHGRADGSGLSPKTVRDTLSIIKCAVRYAIERGWLPEGKIIFRPIRQSPAAAIQVFSPEEQQRLLAFWEESAANSPCCCGMILALMTGLRIGEVCALTWDDVDLKNAVLHVRHTLLRIRNTAADSPSKTKVILCDPKTPSSFRNIPLPRRLVPLFSRLQAQALPHSFLLTGNHAFLEPRTYLNRYKASLRALKIPPRSFHTLRHTFATRCIEAGVDIKTLSEILGHAGVQITLNQYVHSTMEQKRYQLERLASHFQ</sequence>
<dbReference type="SUPFAM" id="SSF56349">
    <property type="entry name" value="DNA breaking-rejoining enzymes"/>
    <property type="match status" value="1"/>
</dbReference>
<dbReference type="Proteomes" id="UP000617951">
    <property type="component" value="Unassembled WGS sequence"/>
</dbReference>
<keyword evidence="4 6" id="KW-0238">DNA-binding</keyword>
<dbReference type="GO" id="GO:0003677">
    <property type="term" value="F:DNA binding"/>
    <property type="evidence" value="ECO:0007669"/>
    <property type="project" value="UniProtKB-UniRule"/>
</dbReference>
<organism evidence="9 10">
    <name type="scientific">Guopingia tenuis</name>
    <dbReference type="NCBI Taxonomy" id="2763656"/>
    <lineage>
        <taxon>Bacteria</taxon>
        <taxon>Bacillati</taxon>
        <taxon>Bacillota</taxon>
        <taxon>Clostridia</taxon>
        <taxon>Christensenellales</taxon>
        <taxon>Christensenellaceae</taxon>
        <taxon>Guopingia</taxon>
    </lineage>
</organism>
<comment type="similarity">
    <text evidence="2">Belongs to the 'phage' integrase family.</text>
</comment>
<dbReference type="InterPro" id="IPR050090">
    <property type="entry name" value="Tyrosine_recombinase_XerCD"/>
</dbReference>
<dbReference type="RefSeq" id="WP_249280168.1">
    <property type="nucleotide sequence ID" value="NZ_JACRSS010000002.1"/>
</dbReference>
<dbReference type="PROSITE" id="PS51898">
    <property type="entry name" value="TYR_RECOMBINASE"/>
    <property type="match status" value="1"/>
</dbReference>